<evidence type="ECO:0000256" key="1">
    <source>
        <dbReference type="ARBA" id="ARBA00010587"/>
    </source>
</evidence>
<dbReference type="NCBIfam" id="TIGR02481">
    <property type="entry name" value="hemeryth_dom"/>
    <property type="match status" value="1"/>
</dbReference>
<dbReference type="GO" id="GO:0005344">
    <property type="term" value="F:oxygen carrier activity"/>
    <property type="evidence" value="ECO:0007669"/>
    <property type="project" value="UniProtKB-KW"/>
</dbReference>
<dbReference type="InterPro" id="IPR016131">
    <property type="entry name" value="Haemerythrin_Fe_BS"/>
</dbReference>
<name>A0A7C9IWM4_9BACT</name>
<evidence type="ECO:0000256" key="4">
    <source>
        <dbReference type="ARBA" id="ARBA00023004"/>
    </source>
</evidence>
<evidence type="ECO:0000313" key="6">
    <source>
        <dbReference type="EMBL" id="MYL84963.1"/>
    </source>
</evidence>
<dbReference type="AlphaFoldDB" id="A0A7C9IWM4"/>
<dbReference type="PROSITE" id="PS00550">
    <property type="entry name" value="HEMERYTHRINS"/>
    <property type="match status" value="1"/>
</dbReference>
<dbReference type="InterPro" id="IPR035938">
    <property type="entry name" value="Hemerythrin-like_sf"/>
</dbReference>
<dbReference type="RefSeq" id="WP_160963484.1">
    <property type="nucleotide sequence ID" value="NZ_WVUD01000048.1"/>
</dbReference>
<keyword evidence="2" id="KW-0561">Oxygen transport</keyword>
<dbReference type="GO" id="GO:0046872">
    <property type="term" value="F:metal ion binding"/>
    <property type="evidence" value="ECO:0007669"/>
    <property type="project" value="UniProtKB-KW"/>
</dbReference>
<sequence>MAYFQWDEALSVGVEQIDAQHQSLVTMLNTLHEASVAGNAAIVPEIVTKLKEYALMHFATEERSMKKFKYPDLFDHMSEHAFFVSKIKDFTATTETEVTMLPTILDFLKKWLIEHISNTDHYCPAKKRLDA</sequence>
<dbReference type="SUPFAM" id="SSF47188">
    <property type="entry name" value="Hemerythrin-like"/>
    <property type="match status" value="1"/>
</dbReference>
<reference evidence="6 7" key="1">
    <citation type="submission" date="2020-01" db="EMBL/GenBank/DDBJ databases">
        <title>Genome sequence of Desulfovibrio aerotolerans DSM 16695(T).</title>
        <authorList>
            <person name="Karnachuk O."/>
            <person name="Avakyan M."/>
            <person name="Mardanov A."/>
            <person name="Kadnikov V."/>
            <person name="Ravin N."/>
        </authorList>
    </citation>
    <scope>NUCLEOTIDE SEQUENCE [LARGE SCALE GENOMIC DNA]</scope>
    <source>
        <strain evidence="6 7">DSM 16695</strain>
    </source>
</reference>
<keyword evidence="3" id="KW-0479">Metal-binding</keyword>
<dbReference type="CDD" id="cd12107">
    <property type="entry name" value="Hemerythrin"/>
    <property type="match status" value="1"/>
</dbReference>
<comment type="caution">
    <text evidence="6">The sequence shown here is derived from an EMBL/GenBank/DDBJ whole genome shotgun (WGS) entry which is preliminary data.</text>
</comment>
<proteinExistence type="inferred from homology"/>
<dbReference type="PANTHER" id="PTHR37164">
    <property type="entry name" value="BACTERIOHEMERYTHRIN"/>
    <property type="match status" value="1"/>
</dbReference>
<dbReference type="Gene3D" id="1.20.120.50">
    <property type="entry name" value="Hemerythrin-like"/>
    <property type="match status" value="1"/>
</dbReference>
<keyword evidence="7" id="KW-1185">Reference proteome</keyword>
<comment type="similarity">
    <text evidence="1">Belongs to the hemerythrin family.</text>
</comment>
<keyword evidence="2" id="KW-0813">Transport</keyword>
<evidence type="ECO:0000313" key="7">
    <source>
        <dbReference type="Proteomes" id="UP000482487"/>
    </source>
</evidence>
<feature type="domain" description="Hemerythrin-like" evidence="5">
    <location>
        <begin position="13"/>
        <end position="120"/>
    </location>
</feature>
<dbReference type="PANTHER" id="PTHR37164:SF1">
    <property type="entry name" value="BACTERIOHEMERYTHRIN"/>
    <property type="match status" value="1"/>
</dbReference>
<evidence type="ECO:0000259" key="5">
    <source>
        <dbReference type="Pfam" id="PF01814"/>
    </source>
</evidence>
<gene>
    <name evidence="6" type="ORF">GTA51_17770</name>
</gene>
<dbReference type="EMBL" id="WVUD01000048">
    <property type="protein sequence ID" value="MYL84963.1"/>
    <property type="molecule type" value="Genomic_DNA"/>
</dbReference>
<dbReference type="InterPro" id="IPR050669">
    <property type="entry name" value="Hemerythrin"/>
</dbReference>
<accession>A0A7C9IWM4</accession>
<protein>
    <submittedName>
        <fullName evidence="6">Bacteriohemerythrin</fullName>
    </submittedName>
</protein>
<dbReference type="Pfam" id="PF01814">
    <property type="entry name" value="Hemerythrin"/>
    <property type="match status" value="1"/>
</dbReference>
<dbReference type="InterPro" id="IPR012312">
    <property type="entry name" value="Hemerythrin-like"/>
</dbReference>
<dbReference type="OrthoDB" id="9774644at2"/>
<dbReference type="NCBIfam" id="NF033749">
    <property type="entry name" value="bact_hemeryth"/>
    <property type="match status" value="1"/>
</dbReference>
<keyword evidence="4" id="KW-0408">Iron</keyword>
<dbReference type="Proteomes" id="UP000482487">
    <property type="component" value="Unassembled WGS sequence"/>
</dbReference>
<evidence type="ECO:0000256" key="2">
    <source>
        <dbReference type="ARBA" id="ARBA00022621"/>
    </source>
</evidence>
<evidence type="ECO:0000256" key="3">
    <source>
        <dbReference type="ARBA" id="ARBA00022723"/>
    </source>
</evidence>
<dbReference type="InterPro" id="IPR012827">
    <property type="entry name" value="Hemerythrin_metal-bd"/>
</dbReference>
<organism evidence="6 7">
    <name type="scientific">Solidesulfovibrio aerotolerans</name>
    <dbReference type="NCBI Taxonomy" id="295255"/>
    <lineage>
        <taxon>Bacteria</taxon>
        <taxon>Pseudomonadati</taxon>
        <taxon>Thermodesulfobacteriota</taxon>
        <taxon>Desulfovibrionia</taxon>
        <taxon>Desulfovibrionales</taxon>
        <taxon>Desulfovibrionaceae</taxon>
        <taxon>Solidesulfovibrio</taxon>
    </lineage>
</organism>